<reference evidence="1 2" key="1">
    <citation type="submission" date="2020-01" db="EMBL/GenBank/DDBJ databases">
        <authorList>
            <person name="Lee S.D."/>
        </authorList>
    </citation>
    <scope>NUCLEOTIDE SEQUENCE [LARGE SCALE GENOMIC DNA]</scope>
    <source>
        <strain evidence="1 2">SAP-35</strain>
    </source>
</reference>
<dbReference type="EMBL" id="JAADJT010000004">
    <property type="protein sequence ID" value="NGZ84526.1"/>
    <property type="molecule type" value="Genomic_DNA"/>
</dbReference>
<keyword evidence="2" id="KW-1185">Reference proteome</keyword>
<reference evidence="2" key="2">
    <citation type="submission" date="2023-07" db="EMBL/GenBank/DDBJ databases">
        <title>Duganella aceri sp. nov., isolated from tree sap.</title>
        <authorList>
            <person name="Kim I.S."/>
        </authorList>
    </citation>
    <scope>NUCLEOTIDE SEQUENCE [LARGE SCALE GENOMIC DNA]</scope>
    <source>
        <strain evidence="2">SAP-35</strain>
    </source>
</reference>
<dbReference type="Proteomes" id="UP000666369">
    <property type="component" value="Unassembled WGS sequence"/>
</dbReference>
<protein>
    <submittedName>
        <fullName evidence="1">Uncharacterized protein</fullName>
    </submittedName>
</protein>
<dbReference type="RefSeq" id="WP_166101728.1">
    <property type="nucleotide sequence ID" value="NZ_JAADJT010000004.1"/>
</dbReference>
<proteinExistence type="predicted"/>
<evidence type="ECO:0000313" key="2">
    <source>
        <dbReference type="Proteomes" id="UP000666369"/>
    </source>
</evidence>
<sequence>MTTITTKQAVPETFTPATPFSLAFIIETLFAVNLRESLDKDTKGDKSDAAYTWGM</sequence>
<gene>
    <name evidence="1" type="ORF">GW587_09675</name>
</gene>
<evidence type="ECO:0000313" key="1">
    <source>
        <dbReference type="EMBL" id="NGZ84526.1"/>
    </source>
</evidence>
<name>A0ABX0FJ18_9BURK</name>
<accession>A0ABX0FJ18</accession>
<comment type="caution">
    <text evidence="1">The sequence shown here is derived from an EMBL/GenBank/DDBJ whole genome shotgun (WGS) entry which is preliminary data.</text>
</comment>
<organism evidence="1 2">
    <name type="scientific">Duganella aceris</name>
    <dbReference type="NCBI Taxonomy" id="2703883"/>
    <lineage>
        <taxon>Bacteria</taxon>
        <taxon>Pseudomonadati</taxon>
        <taxon>Pseudomonadota</taxon>
        <taxon>Betaproteobacteria</taxon>
        <taxon>Burkholderiales</taxon>
        <taxon>Oxalobacteraceae</taxon>
        <taxon>Telluria group</taxon>
        <taxon>Duganella</taxon>
    </lineage>
</organism>